<reference evidence="2" key="1">
    <citation type="submission" date="2022-10" db="EMBL/GenBank/DDBJ databases">
        <title>Tapping the CABI collections for fungal endophytes: first genome assemblies for Collariella, Neodidymelliopsis, Ascochyta clinopodiicola, Didymella pomorum, Didymosphaeria variabile, Neocosmospora piperis and Neocucurbitaria cava.</title>
        <authorList>
            <person name="Hill R."/>
        </authorList>
    </citation>
    <scope>NUCLEOTIDE SEQUENCE</scope>
    <source>
        <strain evidence="2">IMI 356814</strain>
    </source>
</reference>
<feature type="region of interest" description="Disordered" evidence="1">
    <location>
        <begin position="649"/>
        <end position="678"/>
    </location>
</feature>
<feature type="region of interest" description="Disordered" evidence="1">
    <location>
        <begin position="428"/>
        <end position="504"/>
    </location>
</feature>
<name>A0A9W8XYC1_9PLEO</name>
<feature type="region of interest" description="Disordered" evidence="1">
    <location>
        <begin position="190"/>
        <end position="244"/>
    </location>
</feature>
<feature type="compositionally biased region" description="Low complexity" evidence="1">
    <location>
        <begin position="649"/>
        <end position="659"/>
    </location>
</feature>
<feature type="compositionally biased region" description="Low complexity" evidence="1">
    <location>
        <begin position="549"/>
        <end position="559"/>
    </location>
</feature>
<evidence type="ECO:0000256" key="1">
    <source>
        <dbReference type="SAM" id="MobiDB-lite"/>
    </source>
</evidence>
<feature type="compositionally biased region" description="Polar residues" evidence="1">
    <location>
        <begin position="318"/>
        <end position="355"/>
    </location>
</feature>
<keyword evidence="3" id="KW-1185">Reference proteome</keyword>
<dbReference type="EMBL" id="JAPEUY010000020">
    <property type="protein sequence ID" value="KAJ4363001.1"/>
    <property type="molecule type" value="Genomic_DNA"/>
</dbReference>
<dbReference type="OrthoDB" id="3883943at2759"/>
<proteinExistence type="predicted"/>
<feature type="region of interest" description="Disordered" evidence="1">
    <location>
        <begin position="549"/>
        <end position="581"/>
    </location>
</feature>
<dbReference type="AlphaFoldDB" id="A0A9W8XYC1"/>
<comment type="caution">
    <text evidence="2">The sequence shown here is derived from an EMBL/GenBank/DDBJ whole genome shotgun (WGS) entry which is preliminary data.</text>
</comment>
<sequence length="703" mass="77410">MAKAGPNSKSSKNAKASIQPSLLEERRAWVRHDREVKLDIFLSLADEVMQEVFEVGPPLPPSNLNAREMLKALDETFVDFKFEPYHHAFCHFLNLHVDQFSTIEEFNNDFSATLEDLLDHGQPLSNSQACSAYFSKLRCTQNPWVAKKLEEWDAQSLEPELVDMMREAPPWSFIRPLVTKPSQDFHVESIPEESLEDSSTQSDSDAASDPSDASTVSSGTSHSRHTSSTTAHSQEITVHASSEDITEINPQAFRKELENVSVSAPPERLSSKNQNPPLLVDSTNIEEEAPDWLTMKKSVTPMPLPAPIDRPLPPLPPQASQQSDTKTRGRSTSPRANTTISKSSSQTSLTVPTLRSSPTSTPATQSPMLQLETTHPTLRPITPTPADIHPALRPKTPTPQASTEQLPIEINPALRPRTPTPTLAQLQVQTPLTKPRAPSPPLKLPDFISSSPNLAIPWPSTPDVPQRPHSSRAVLSFHQQSHEPVQHQKQQHGEEHQTQQHKDVSPELLPLLRAPKLQRGDSSSANSSVISLPLQGTRDSAWDYLYEKSSSSSRYGGRRPSSREHSVSPIEPPAAVAGSDITALPQLPTTKATMSLSRTPVFDDFIIPSLSLPPTQTQSFSSSTLHSQFKPSSRSRRDFVARLSGDSLLESTTSSSSNSEEVRARETEKAKKHRKKMSWSGKVNVNLAARFSAAAGKGVKEII</sequence>
<evidence type="ECO:0000313" key="3">
    <source>
        <dbReference type="Proteomes" id="UP001140560"/>
    </source>
</evidence>
<protein>
    <submittedName>
        <fullName evidence="2">Uncharacterized protein</fullName>
    </submittedName>
</protein>
<gene>
    <name evidence="2" type="ORF">N0V83_010118</name>
</gene>
<accession>A0A9W8XYC1</accession>
<organism evidence="2 3">
    <name type="scientific">Neocucurbitaria cava</name>
    <dbReference type="NCBI Taxonomy" id="798079"/>
    <lineage>
        <taxon>Eukaryota</taxon>
        <taxon>Fungi</taxon>
        <taxon>Dikarya</taxon>
        <taxon>Ascomycota</taxon>
        <taxon>Pezizomycotina</taxon>
        <taxon>Dothideomycetes</taxon>
        <taxon>Pleosporomycetidae</taxon>
        <taxon>Pleosporales</taxon>
        <taxon>Pleosporineae</taxon>
        <taxon>Cucurbitariaceae</taxon>
        <taxon>Neocucurbitaria</taxon>
    </lineage>
</organism>
<feature type="compositionally biased region" description="Pro residues" evidence="1">
    <location>
        <begin position="302"/>
        <end position="317"/>
    </location>
</feature>
<feature type="compositionally biased region" description="Low complexity" evidence="1">
    <location>
        <begin position="197"/>
        <end position="233"/>
    </location>
</feature>
<feature type="compositionally biased region" description="Low complexity" evidence="1">
    <location>
        <begin position="356"/>
        <end position="367"/>
    </location>
</feature>
<feature type="compositionally biased region" description="Basic and acidic residues" evidence="1">
    <location>
        <begin position="480"/>
        <end position="504"/>
    </location>
</feature>
<feature type="compositionally biased region" description="Basic and acidic residues" evidence="1">
    <location>
        <begin position="660"/>
        <end position="669"/>
    </location>
</feature>
<feature type="region of interest" description="Disordered" evidence="1">
    <location>
        <begin position="261"/>
        <end position="405"/>
    </location>
</feature>
<dbReference type="Proteomes" id="UP001140560">
    <property type="component" value="Unassembled WGS sequence"/>
</dbReference>
<evidence type="ECO:0000313" key="2">
    <source>
        <dbReference type="EMBL" id="KAJ4363001.1"/>
    </source>
</evidence>